<dbReference type="GO" id="GO:0005545">
    <property type="term" value="F:1-phosphatidylinositol binding"/>
    <property type="evidence" value="ECO:0007669"/>
    <property type="project" value="InterPro"/>
</dbReference>
<dbReference type="SUPFAM" id="SSF48464">
    <property type="entry name" value="ENTH/VHS domain"/>
    <property type="match status" value="1"/>
</dbReference>
<dbReference type="PANTHER" id="PTHR22951:SF5">
    <property type="entry name" value="PHOSPHATIDYLINOSITOL-BINDING CLATHRIN ASSEMBLY PROTEIN LAP"/>
    <property type="match status" value="1"/>
</dbReference>
<dbReference type="GO" id="GO:0005905">
    <property type="term" value="C:clathrin-coated pit"/>
    <property type="evidence" value="ECO:0007669"/>
    <property type="project" value="TreeGrafter"/>
</dbReference>
<feature type="compositionally biased region" description="Low complexity" evidence="1">
    <location>
        <begin position="511"/>
        <end position="549"/>
    </location>
</feature>
<dbReference type="GeneID" id="42004860"/>
<dbReference type="GO" id="GO:0032050">
    <property type="term" value="F:clathrin heavy chain binding"/>
    <property type="evidence" value="ECO:0007669"/>
    <property type="project" value="TreeGrafter"/>
</dbReference>
<gene>
    <name evidence="3" type="ORF">SmJEL517_g03635</name>
</gene>
<feature type="compositionally biased region" description="Low complexity" evidence="1">
    <location>
        <begin position="635"/>
        <end position="647"/>
    </location>
</feature>
<dbReference type="OrthoDB" id="44015at2759"/>
<evidence type="ECO:0000313" key="4">
    <source>
        <dbReference type="Proteomes" id="UP000319731"/>
    </source>
</evidence>
<dbReference type="SUPFAM" id="SSF89009">
    <property type="entry name" value="GAT-like domain"/>
    <property type="match status" value="1"/>
</dbReference>
<reference evidence="3 4" key="1">
    <citation type="journal article" date="2019" name="Sci. Rep.">
        <title>Comparative genomics of chytrid fungi reveal insights into the obligate biotrophic and pathogenic lifestyle of Synchytrium endobioticum.</title>
        <authorList>
            <person name="van de Vossenberg B.T.L.H."/>
            <person name="Warris S."/>
            <person name="Nguyen H.D.T."/>
            <person name="van Gent-Pelzer M.P.E."/>
            <person name="Joly D.L."/>
            <person name="van de Geest H.C."/>
            <person name="Bonants P.J.M."/>
            <person name="Smith D.S."/>
            <person name="Levesque C.A."/>
            <person name="van der Lee T.A.J."/>
        </authorList>
    </citation>
    <scope>NUCLEOTIDE SEQUENCE [LARGE SCALE GENOMIC DNA]</scope>
    <source>
        <strain evidence="3 4">JEL517</strain>
    </source>
</reference>
<feature type="region of interest" description="Disordered" evidence="1">
    <location>
        <begin position="463"/>
        <end position="690"/>
    </location>
</feature>
<dbReference type="PROSITE" id="PS50942">
    <property type="entry name" value="ENTH"/>
    <property type="match status" value="1"/>
</dbReference>
<feature type="compositionally biased region" description="Low complexity" evidence="1">
    <location>
        <begin position="463"/>
        <end position="501"/>
    </location>
</feature>
<dbReference type="SMART" id="SM00273">
    <property type="entry name" value="ENTH"/>
    <property type="match status" value="1"/>
</dbReference>
<accession>A0A507C5X6</accession>
<dbReference type="InterPro" id="IPR013809">
    <property type="entry name" value="ENTH"/>
</dbReference>
<dbReference type="EMBL" id="QEAO01000020">
    <property type="protein sequence ID" value="TPX33474.1"/>
    <property type="molecule type" value="Genomic_DNA"/>
</dbReference>
<dbReference type="GO" id="GO:0030136">
    <property type="term" value="C:clathrin-coated vesicle"/>
    <property type="evidence" value="ECO:0007669"/>
    <property type="project" value="InterPro"/>
</dbReference>
<dbReference type="Pfam" id="PF07651">
    <property type="entry name" value="ANTH"/>
    <property type="match status" value="1"/>
</dbReference>
<dbReference type="Proteomes" id="UP000319731">
    <property type="component" value="Unassembled WGS sequence"/>
</dbReference>
<dbReference type="AlphaFoldDB" id="A0A507C5X6"/>
<feature type="domain" description="ENTH" evidence="2">
    <location>
        <begin position="12"/>
        <end position="144"/>
    </location>
</feature>
<dbReference type="CDD" id="cd16988">
    <property type="entry name" value="ANTH_N_YAP180"/>
    <property type="match status" value="1"/>
</dbReference>
<keyword evidence="4" id="KW-1185">Reference proteome</keyword>
<evidence type="ECO:0000256" key="1">
    <source>
        <dbReference type="SAM" id="MobiDB-lite"/>
    </source>
</evidence>
<evidence type="ECO:0000259" key="2">
    <source>
        <dbReference type="PROSITE" id="PS50942"/>
    </source>
</evidence>
<feature type="compositionally biased region" description="Polar residues" evidence="1">
    <location>
        <begin position="550"/>
        <end position="576"/>
    </location>
</feature>
<name>A0A507C5X6_9FUNG</name>
<dbReference type="GO" id="GO:0072583">
    <property type="term" value="P:clathrin-dependent endocytosis"/>
    <property type="evidence" value="ECO:0007669"/>
    <property type="project" value="InterPro"/>
</dbReference>
<dbReference type="GO" id="GO:0005546">
    <property type="term" value="F:phosphatidylinositol-4,5-bisphosphate binding"/>
    <property type="evidence" value="ECO:0007669"/>
    <property type="project" value="TreeGrafter"/>
</dbReference>
<dbReference type="RefSeq" id="XP_031024449.1">
    <property type="nucleotide sequence ID" value="XM_031169563.1"/>
</dbReference>
<dbReference type="InterPro" id="IPR045192">
    <property type="entry name" value="AP180-like"/>
</dbReference>
<organism evidence="3 4">
    <name type="scientific">Synchytrium microbalum</name>
    <dbReference type="NCBI Taxonomy" id="1806994"/>
    <lineage>
        <taxon>Eukaryota</taxon>
        <taxon>Fungi</taxon>
        <taxon>Fungi incertae sedis</taxon>
        <taxon>Chytridiomycota</taxon>
        <taxon>Chytridiomycota incertae sedis</taxon>
        <taxon>Chytridiomycetes</taxon>
        <taxon>Synchytriales</taxon>
        <taxon>Synchytriaceae</taxon>
        <taxon>Synchytrium</taxon>
    </lineage>
</organism>
<dbReference type="GO" id="GO:0048268">
    <property type="term" value="P:clathrin coat assembly"/>
    <property type="evidence" value="ECO:0007669"/>
    <property type="project" value="InterPro"/>
</dbReference>
<protein>
    <recommendedName>
        <fullName evidence="2">ENTH domain-containing protein</fullName>
    </recommendedName>
</protein>
<sequence>MSGARTRENIALVRYYFSDVERAVIKSTTKDDKPLKPKHINVLVAVTFQRDFPMSDMFKLINTRLRENHWVIVFKSLILVHILMREGSADRVTGYLVSASMLNLSNFRDKSTNPYGAAQARNIHAYAAYLEEKTQAYRVVKRDFVHGKDEQTERFKTLSSDQAGALIEETTLIGQQVNALLGCTFYMDDIDNLVTLQAFRLLLLDMMILFRLLNEGVLRILSLFFEMTHSDAERALVIYKQFAQETSKAMSFFEIGRKLKQSLGIDVPEFKHAPIQLASALEDYLRSPDFEANRAAYRAKKGLNGGGGSMGMESTFYNDLAGIQQIDEQTIVIKGGQPGMPSTEEIIQNPKTLIDFFSSIDTQLTSAQEDPVFMMGGNQTNNQNQLMLNGMPQQQQGQYPMLTAGPSNMMGNTGMMGMGGVNPFQVQQQQPLAIEYLQTNNPFAAQQQSFGQGYSNNNSAVFNQQQQQQQPGFGQQQYGQPYGGQPQPSYNQQPQQQFNAQGGAGFGAFGGTNPFQQQQQPAQIGFGAFGRPPLQQQQQGFGGPQQQQPNNFTVENVFGNQAKATPFNNTPFSQPMQPTPATPFSNPQQQQQSTGPFSFQQAMSQQPPSNASNVMSDLNPFAPQNTAGGRLAIMAPPGSSNPSANPSMTGSIGMNQQQQQQPLNNPFTNNGVQQPNPALNPFFNAQGRAF</sequence>
<feature type="compositionally biased region" description="Polar residues" evidence="1">
    <location>
        <begin position="582"/>
        <end position="627"/>
    </location>
</feature>
<dbReference type="Gene3D" id="1.25.40.90">
    <property type="match status" value="1"/>
</dbReference>
<proteinExistence type="predicted"/>
<dbReference type="STRING" id="1806994.A0A507C5X6"/>
<dbReference type="Gene3D" id="1.20.58.150">
    <property type="entry name" value="ANTH domain"/>
    <property type="match status" value="1"/>
</dbReference>
<evidence type="ECO:0000313" key="3">
    <source>
        <dbReference type="EMBL" id="TPX33474.1"/>
    </source>
</evidence>
<dbReference type="PANTHER" id="PTHR22951">
    <property type="entry name" value="CLATHRIN ASSEMBLY PROTEIN"/>
    <property type="match status" value="1"/>
</dbReference>
<dbReference type="InterPro" id="IPR008942">
    <property type="entry name" value="ENTH_VHS"/>
</dbReference>
<comment type="caution">
    <text evidence="3">The sequence shown here is derived from an EMBL/GenBank/DDBJ whole genome shotgun (WGS) entry which is preliminary data.</text>
</comment>
<dbReference type="InterPro" id="IPR011417">
    <property type="entry name" value="ANTH_dom"/>
</dbReference>
<feature type="compositionally biased region" description="Polar residues" evidence="1">
    <location>
        <begin position="662"/>
        <end position="677"/>
    </location>
</feature>
<dbReference type="GO" id="GO:0000149">
    <property type="term" value="F:SNARE binding"/>
    <property type="evidence" value="ECO:0007669"/>
    <property type="project" value="TreeGrafter"/>
</dbReference>
<dbReference type="InterPro" id="IPR014712">
    <property type="entry name" value="ANTH_dom_sf"/>
</dbReference>
<dbReference type="GO" id="GO:0006900">
    <property type="term" value="P:vesicle budding from membrane"/>
    <property type="evidence" value="ECO:0007669"/>
    <property type="project" value="TreeGrafter"/>
</dbReference>